<feature type="region of interest" description="Disordered" evidence="1">
    <location>
        <begin position="1"/>
        <end position="25"/>
    </location>
</feature>
<dbReference type="KEGG" id="ams:AMIS_21220"/>
<dbReference type="AlphaFoldDB" id="I0H2V5"/>
<protein>
    <submittedName>
        <fullName evidence="2">Uncharacterized protein</fullName>
    </submittedName>
</protein>
<dbReference type="STRING" id="512565.AMIS_21220"/>
<evidence type="ECO:0000313" key="2">
    <source>
        <dbReference type="EMBL" id="BAL87342.1"/>
    </source>
</evidence>
<dbReference type="PATRIC" id="fig|512565.3.peg.2120"/>
<name>I0H2V5_ACTM4</name>
<gene>
    <name evidence="2" type="ordered locus">AMIS_21220</name>
</gene>
<dbReference type="EMBL" id="AP012319">
    <property type="protein sequence ID" value="BAL87342.1"/>
    <property type="molecule type" value="Genomic_DNA"/>
</dbReference>
<evidence type="ECO:0000256" key="1">
    <source>
        <dbReference type="SAM" id="MobiDB-lite"/>
    </source>
</evidence>
<accession>I0H2V5</accession>
<dbReference type="RefSeq" id="WP_014442237.1">
    <property type="nucleotide sequence ID" value="NC_017093.1"/>
</dbReference>
<keyword evidence="3" id="KW-1185">Reference proteome</keyword>
<organism evidence="2 3">
    <name type="scientific">Actinoplanes missouriensis (strain ATCC 14538 / DSM 43046 / CBS 188.64 / JCM 3121 / NBRC 102363 / NCIMB 12654 / NRRL B-3342 / UNCC 431)</name>
    <dbReference type="NCBI Taxonomy" id="512565"/>
    <lineage>
        <taxon>Bacteria</taxon>
        <taxon>Bacillati</taxon>
        <taxon>Actinomycetota</taxon>
        <taxon>Actinomycetes</taxon>
        <taxon>Micromonosporales</taxon>
        <taxon>Micromonosporaceae</taxon>
        <taxon>Actinoplanes</taxon>
    </lineage>
</organism>
<dbReference type="Proteomes" id="UP000007882">
    <property type="component" value="Chromosome"/>
</dbReference>
<evidence type="ECO:0000313" key="3">
    <source>
        <dbReference type="Proteomes" id="UP000007882"/>
    </source>
</evidence>
<sequence length="65" mass="7249">MNFDALDPGPSLRDGDTSAAEARQDHDITTAMRVLHDNGVPAWQYAEYLAARRSDELRSNGEEPF</sequence>
<reference evidence="2 3" key="1">
    <citation type="submission" date="2012-02" db="EMBL/GenBank/DDBJ databases">
        <title>Complete genome sequence of Actinoplanes missouriensis 431 (= NBRC 102363).</title>
        <authorList>
            <person name="Ohnishi Y."/>
            <person name="Ishikawa J."/>
            <person name="Sekine M."/>
            <person name="Hosoyama A."/>
            <person name="Harada T."/>
            <person name="Narita H."/>
            <person name="Hata T."/>
            <person name="Konno Y."/>
            <person name="Tutikane K."/>
            <person name="Fujita N."/>
            <person name="Horinouchi S."/>
            <person name="Hayakawa M."/>
        </authorList>
    </citation>
    <scope>NUCLEOTIDE SEQUENCE [LARGE SCALE GENOMIC DNA]</scope>
    <source>
        <strain evidence="3">ATCC 14538 / DSM 43046 / CBS 188.64 / JCM 3121 / NBRC 102363 / NCIMB 12654 / NRRL B-3342 / UNCC 431</strain>
    </source>
</reference>
<proteinExistence type="predicted"/>
<dbReference type="HOGENOM" id="CLU_2839864_0_0_11"/>